<sequence length="770" mass="85120">MVKMSSESETIKPKTDFGLILNYSNKCIWKNDSGAGANAACRIDKTFSAIDPLSEIVWSPDKGFSLKCVDSSFTNKKTSLLGDVEPSSMVLALLQSVNGSSTTDKPIDDVSVEPIVVICSKSDVSSTDTPARNPASDSIVIIPDHKTCEDDHDIGFGDNMQKMTTERETPNLPNSQKENVMNDLEKNICAQANIGTAIISEIKGNKSTMSGQVDERLLSNLSLQGDEPKCRMEENPSPSKHCNGDIDTGIVNQVVEIEDGLYTMVEHTIECKGSSALGTNLISSGISPSQKLESTAENDLQTFNYEATCAATSTVLVSKFSKNKNKFHVNEKMLLCSKNHQVMPSPSNSRIQMTRNEGKEKSLSDEDSNATLSKEEESHLSVESFHSAGLFLAGRKRSKMQQVIIGSKKFKKQTQETSCSKSYVKPDSSFMNLISNMIKGCSQSTQDGDKSLALNLENPNHHLQQLDQKLLKCNKNQDSELKNAGFRSNFQSMVGAKFKNVGTRMSQVGEASKDFEPGTKVHGIDATPITFYAENNSLYRQYLQSNKLEISEGRFDACPPIQPQTRPINSLNSHEHWKNNSMENENCYNLELTKEKEGMALLSLHSPSTRQNRNDNENAESCAMYESKGICHRSDNVEGLWINRFLPKSTSPLVVFDHLNERGGSEVHSASCAMLPNSNKHISLNNCKIEEAKEQSADDQLLSEAQNLHNCCVNKEDSTVLKDDKGNQYHTAKLHKFNSFTPFPGLRAAGPMVSMFARRLGAIKQFQHTE</sequence>
<dbReference type="EMBL" id="QZWG01000010">
    <property type="protein sequence ID" value="RZB87938.1"/>
    <property type="molecule type" value="Genomic_DNA"/>
</dbReference>
<dbReference type="EMBL" id="QZWG01000010">
    <property type="protein sequence ID" value="RZB87941.1"/>
    <property type="molecule type" value="Genomic_DNA"/>
</dbReference>
<name>A0A445IPE7_GLYSO</name>
<dbReference type="Proteomes" id="UP000289340">
    <property type="component" value="Chromosome 10"/>
</dbReference>
<gene>
    <name evidence="2" type="ORF">D0Y65_027452</name>
</gene>
<dbReference type="EMBL" id="QZWG01000010">
    <property type="protein sequence ID" value="RZB87935.1"/>
    <property type="molecule type" value="Genomic_DNA"/>
</dbReference>
<feature type="region of interest" description="Disordered" evidence="1">
    <location>
        <begin position="340"/>
        <end position="378"/>
    </location>
</feature>
<accession>A0A445IPE7</accession>
<feature type="compositionally biased region" description="Polar residues" evidence="1">
    <location>
        <begin position="340"/>
        <end position="355"/>
    </location>
</feature>
<dbReference type="PANTHER" id="PTHR38940">
    <property type="entry name" value="PLUS3 DOMAIN-CONTAINING PROTEIN"/>
    <property type="match status" value="1"/>
</dbReference>
<dbReference type="AlphaFoldDB" id="A0A445IPE7"/>
<reference evidence="2 3" key="1">
    <citation type="submission" date="2018-09" db="EMBL/GenBank/DDBJ databases">
        <title>A high-quality reference genome of wild soybean provides a powerful tool to mine soybean genomes.</title>
        <authorList>
            <person name="Xie M."/>
            <person name="Chung C.Y.L."/>
            <person name="Li M.-W."/>
            <person name="Wong F.-L."/>
            <person name="Chan T.-F."/>
            <person name="Lam H.-M."/>
        </authorList>
    </citation>
    <scope>NUCLEOTIDE SEQUENCE [LARGE SCALE GENOMIC DNA]</scope>
    <source>
        <strain evidence="3">cv. W05</strain>
        <tissue evidence="2">Hypocotyl of etiolated seedlings</tissue>
    </source>
</reference>
<comment type="caution">
    <text evidence="2">The sequence shown here is derived from an EMBL/GenBank/DDBJ whole genome shotgun (WGS) entry which is preliminary data.</text>
</comment>
<dbReference type="PANTHER" id="PTHR38940:SF5">
    <property type="match status" value="1"/>
</dbReference>
<dbReference type="EMBL" id="QZWG01000010">
    <property type="protein sequence ID" value="RZB87939.1"/>
    <property type="molecule type" value="Genomic_DNA"/>
</dbReference>
<dbReference type="EMBL" id="QZWG01000010">
    <property type="protein sequence ID" value="RZB87936.1"/>
    <property type="molecule type" value="Genomic_DNA"/>
</dbReference>
<protein>
    <submittedName>
        <fullName evidence="2">Uncharacterized protein</fullName>
    </submittedName>
</protein>
<dbReference type="Gramene" id="XM_028330295.1">
    <property type="protein sequence ID" value="XP_028186096.1"/>
    <property type="gene ID" value="LOC114372626"/>
</dbReference>
<evidence type="ECO:0000313" key="3">
    <source>
        <dbReference type="Proteomes" id="UP000289340"/>
    </source>
</evidence>
<keyword evidence="3" id="KW-1185">Reference proteome</keyword>
<dbReference type="EMBL" id="QZWG01000010">
    <property type="protein sequence ID" value="RZB87940.1"/>
    <property type="molecule type" value="Genomic_DNA"/>
</dbReference>
<organism evidence="2 3">
    <name type="scientific">Glycine soja</name>
    <name type="common">Wild soybean</name>
    <dbReference type="NCBI Taxonomy" id="3848"/>
    <lineage>
        <taxon>Eukaryota</taxon>
        <taxon>Viridiplantae</taxon>
        <taxon>Streptophyta</taxon>
        <taxon>Embryophyta</taxon>
        <taxon>Tracheophyta</taxon>
        <taxon>Spermatophyta</taxon>
        <taxon>Magnoliopsida</taxon>
        <taxon>eudicotyledons</taxon>
        <taxon>Gunneridae</taxon>
        <taxon>Pentapetalae</taxon>
        <taxon>rosids</taxon>
        <taxon>fabids</taxon>
        <taxon>Fabales</taxon>
        <taxon>Fabaceae</taxon>
        <taxon>Papilionoideae</taxon>
        <taxon>50 kb inversion clade</taxon>
        <taxon>NPAAA clade</taxon>
        <taxon>indigoferoid/millettioid clade</taxon>
        <taxon>Phaseoleae</taxon>
        <taxon>Glycine</taxon>
        <taxon>Glycine subgen. Soja</taxon>
    </lineage>
</organism>
<dbReference type="Gramene" id="XM_028330294.1">
    <property type="protein sequence ID" value="XP_028186095.1"/>
    <property type="gene ID" value="LOC114372626"/>
</dbReference>
<dbReference type="EMBL" id="QZWG01000010">
    <property type="protein sequence ID" value="RZB87937.1"/>
    <property type="molecule type" value="Genomic_DNA"/>
</dbReference>
<evidence type="ECO:0000313" key="2">
    <source>
        <dbReference type="EMBL" id="RZB87935.1"/>
    </source>
</evidence>
<proteinExistence type="predicted"/>
<evidence type="ECO:0000256" key="1">
    <source>
        <dbReference type="SAM" id="MobiDB-lite"/>
    </source>
</evidence>